<proteinExistence type="predicted"/>
<dbReference type="EMBL" id="KZ999597">
    <property type="protein sequence ID" value="RKO84919.1"/>
    <property type="molecule type" value="Genomic_DNA"/>
</dbReference>
<accession>A0A4P9VYP7</accession>
<reference evidence="2" key="1">
    <citation type="journal article" date="2018" name="Nat. Microbiol.">
        <title>Leveraging single-cell genomics to expand the fungal tree of life.</title>
        <authorList>
            <person name="Ahrendt S.R."/>
            <person name="Quandt C.A."/>
            <person name="Ciobanu D."/>
            <person name="Clum A."/>
            <person name="Salamov A."/>
            <person name="Andreopoulos B."/>
            <person name="Cheng J.F."/>
            <person name="Woyke T."/>
            <person name="Pelin A."/>
            <person name="Henrissat B."/>
            <person name="Reynolds N.K."/>
            <person name="Benny G.L."/>
            <person name="Smith M.E."/>
            <person name="James T.Y."/>
            <person name="Grigoriev I.V."/>
        </authorList>
    </citation>
    <scope>NUCLEOTIDE SEQUENCE [LARGE SCALE GENOMIC DNA]</scope>
</reference>
<dbReference type="AlphaFoldDB" id="A0A4P9VYP7"/>
<sequence>MNFYTNPKTPKVPTYACSFVGTDLRYTLAPLMATSRPTKNSLSAVILPSTGQILATSISGGFSYSDCAYQSLGPPLRQWVSLIEAPNAELVEVGKYLLSSYKSYDKVPQISTKFVGSDKQTWYIQTLPIPLNKSLSLLLVVGVPSGDL</sequence>
<evidence type="ECO:0000313" key="1">
    <source>
        <dbReference type="EMBL" id="RKO84919.1"/>
    </source>
</evidence>
<protein>
    <submittedName>
        <fullName evidence="1">Uncharacterized protein</fullName>
    </submittedName>
</protein>
<gene>
    <name evidence="1" type="ORF">BDK51DRAFT_29124</name>
</gene>
<organism evidence="1 2">
    <name type="scientific">Blyttiomyces helicus</name>
    <dbReference type="NCBI Taxonomy" id="388810"/>
    <lineage>
        <taxon>Eukaryota</taxon>
        <taxon>Fungi</taxon>
        <taxon>Fungi incertae sedis</taxon>
        <taxon>Chytridiomycota</taxon>
        <taxon>Chytridiomycota incertae sedis</taxon>
        <taxon>Chytridiomycetes</taxon>
        <taxon>Chytridiomycetes incertae sedis</taxon>
        <taxon>Blyttiomyces</taxon>
    </lineage>
</organism>
<name>A0A4P9VYP7_9FUNG</name>
<evidence type="ECO:0000313" key="2">
    <source>
        <dbReference type="Proteomes" id="UP000269721"/>
    </source>
</evidence>
<dbReference type="Proteomes" id="UP000269721">
    <property type="component" value="Unassembled WGS sequence"/>
</dbReference>
<keyword evidence="2" id="KW-1185">Reference proteome</keyword>